<protein>
    <submittedName>
        <fullName evidence="1">Uncharacterized protein</fullName>
    </submittedName>
</protein>
<dbReference type="Proteomes" id="UP000076154">
    <property type="component" value="Unassembled WGS sequence"/>
</dbReference>
<dbReference type="InParanoid" id="A0A369JFH9"/>
<reference evidence="1" key="1">
    <citation type="submission" date="2018-04" db="EMBL/GenBank/DDBJ databases">
        <title>Whole genome sequencing of Hypsizygus marmoreus.</title>
        <authorList>
            <person name="Choi I.-G."/>
            <person name="Min B."/>
            <person name="Kim J.-G."/>
            <person name="Kim S."/>
            <person name="Oh Y.-L."/>
            <person name="Kong W.-S."/>
            <person name="Park H."/>
            <person name="Jeong J."/>
            <person name="Song E.-S."/>
        </authorList>
    </citation>
    <scope>NUCLEOTIDE SEQUENCE [LARGE SCALE GENOMIC DNA]</scope>
    <source>
        <strain evidence="1">51987-8</strain>
    </source>
</reference>
<dbReference type="EMBL" id="LUEZ02000058">
    <property type="protein sequence ID" value="RDB20668.1"/>
    <property type="molecule type" value="Genomic_DNA"/>
</dbReference>
<evidence type="ECO:0000313" key="2">
    <source>
        <dbReference type="Proteomes" id="UP000076154"/>
    </source>
</evidence>
<evidence type="ECO:0000313" key="1">
    <source>
        <dbReference type="EMBL" id="RDB20668.1"/>
    </source>
</evidence>
<organism evidence="1 2">
    <name type="scientific">Hypsizygus marmoreus</name>
    <name type="common">White beech mushroom</name>
    <name type="synonym">Agaricus marmoreus</name>
    <dbReference type="NCBI Taxonomy" id="39966"/>
    <lineage>
        <taxon>Eukaryota</taxon>
        <taxon>Fungi</taxon>
        <taxon>Dikarya</taxon>
        <taxon>Basidiomycota</taxon>
        <taxon>Agaricomycotina</taxon>
        <taxon>Agaricomycetes</taxon>
        <taxon>Agaricomycetidae</taxon>
        <taxon>Agaricales</taxon>
        <taxon>Tricholomatineae</taxon>
        <taxon>Lyophyllaceae</taxon>
        <taxon>Hypsizygus</taxon>
    </lineage>
</organism>
<dbReference type="AlphaFoldDB" id="A0A369JFH9"/>
<keyword evidence="2" id="KW-1185">Reference proteome</keyword>
<dbReference type="OrthoDB" id="3042049at2759"/>
<proteinExistence type="predicted"/>
<sequence length="70" mass="8113">MLPSCRSDFQRWIEFDVPRSNSIILSSRDSEEARQFLSDIHKDMDQLDLEIARTQATLDDLKAQRDATDA</sequence>
<gene>
    <name evidence="1" type="ORF">Hypma_012101</name>
</gene>
<name>A0A369JFH9_HYPMA</name>
<accession>A0A369JFH9</accession>
<comment type="caution">
    <text evidence="1">The sequence shown here is derived from an EMBL/GenBank/DDBJ whole genome shotgun (WGS) entry which is preliminary data.</text>
</comment>